<dbReference type="NCBIfam" id="NF007797">
    <property type="entry name" value="PRK10502.1"/>
    <property type="match status" value="1"/>
</dbReference>
<evidence type="ECO:0000313" key="3">
    <source>
        <dbReference type="EMBL" id="RHK47187.1"/>
    </source>
</evidence>
<comment type="similarity">
    <text evidence="1">Belongs to the transferase hexapeptide repeat family.</text>
</comment>
<accession>A0AA93BLY0</accession>
<dbReference type="GO" id="GO:0008374">
    <property type="term" value="F:O-acyltransferase activity"/>
    <property type="evidence" value="ECO:0007669"/>
    <property type="project" value="TreeGrafter"/>
</dbReference>
<sequence length="188" mass="20927">MLYKNTNTVDLSLYNNAWYNTGASVIKRTLWYFANSAILNNSFIPFSRIKIKVLRLFGAEIGKGVVIKPSVNIKYPWNLKIGDYVWIGENVWIDNLVEVSIGDNVCISQGAMLLCGNHNYKKTTFDLMVGKIIIEEGAWVGAQSVVCPNVTIHSHAVLAVGSVASHHLEGYAVYQGNPAIKVRERNIQ</sequence>
<dbReference type="PANTHER" id="PTHR23416:SF23">
    <property type="entry name" value="ACETYLTRANSFERASE C18B11.09C-RELATED"/>
    <property type="match status" value="1"/>
</dbReference>
<dbReference type="SUPFAM" id="SSF51161">
    <property type="entry name" value="Trimeric LpxA-like enzymes"/>
    <property type="match status" value="1"/>
</dbReference>
<name>A0AA93BLY0_9BACT</name>
<dbReference type="CDD" id="cd05825">
    <property type="entry name" value="LbH_wcaF_like"/>
    <property type="match status" value="1"/>
</dbReference>
<organism evidence="3 4">
    <name type="scientific">Segatella copri</name>
    <dbReference type="NCBI Taxonomy" id="165179"/>
    <lineage>
        <taxon>Bacteria</taxon>
        <taxon>Pseudomonadati</taxon>
        <taxon>Bacteroidota</taxon>
        <taxon>Bacteroidia</taxon>
        <taxon>Bacteroidales</taxon>
        <taxon>Prevotellaceae</taxon>
        <taxon>Segatella</taxon>
    </lineage>
</organism>
<evidence type="ECO:0000313" key="4">
    <source>
        <dbReference type="Proteomes" id="UP000284562"/>
    </source>
</evidence>
<dbReference type="InterPro" id="IPR011004">
    <property type="entry name" value="Trimer_LpxA-like_sf"/>
</dbReference>
<evidence type="ECO:0000256" key="1">
    <source>
        <dbReference type="ARBA" id="ARBA00007274"/>
    </source>
</evidence>
<dbReference type="InterPro" id="IPR051159">
    <property type="entry name" value="Hexapeptide_acetyltransf"/>
</dbReference>
<protein>
    <submittedName>
        <fullName evidence="3">Colanic acid biosynthesis acetyltransferase WcaF</fullName>
    </submittedName>
</protein>
<proteinExistence type="inferred from homology"/>
<reference evidence="3 4" key="1">
    <citation type="submission" date="2018-08" db="EMBL/GenBank/DDBJ databases">
        <title>A genome reference for cultivated species of the human gut microbiota.</title>
        <authorList>
            <person name="Zou Y."/>
            <person name="Xue W."/>
            <person name="Luo G."/>
        </authorList>
    </citation>
    <scope>NUCLEOTIDE SEQUENCE [LARGE SCALE GENOMIC DNA]</scope>
    <source>
        <strain evidence="3 4">AF43-2</strain>
    </source>
</reference>
<dbReference type="PANTHER" id="PTHR23416">
    <property type="entry name" value="SIALIC ACID SYNTHASE-RELATED"/>
    <property type="match status" value="1"/>
</dbReference>
<dbReference type="AlphaFoldDB" id="A0AA93BLY0"/>
<evidence type="ECO:0000256" key="2">
    <source>
        <dbReference type="ARBA" id="ARBA00022679"/>
    </source>
</evidence>
<dbReference type="Proteomes" id="UP000284562">
    <property type="component" value="Unassembled WGS sequence"/>
</dbReference>
<dbReference type="Gene3D" id="2.160.10.10">
    <property type="entry name" value="Hexapeptide repeat proteins"/>
    <property type="match status" value="1"/>
</dbReference>
<keyword evidence="2" id="KW-0808">Transferase</keyword>
<dbReference type="EMBL" id="QRNN01000057">
    <property type="protein sequence ID" value="RHK47187.1"/>
    <property type="molecule type" value="Genomic_DNA"/>
</dbReference>
<comment type="caution">
    <text evidence="3">The sequence shown here is derived from an EMBL/GenBank/DDBJ whole genome shotgun (WGS) entry which is preliminary data.</text>
</comment>
<gene>
    <name evidence="3" type="ORF">DW064_12055</name>
</gene>
<dbReference type="GO" id="GO:0005829">
    <property type="term" value="C:cytosol"/>
    <property type="evidence" value="ECO:0007669"/>
    <property type="project" value="TreeGrafter"/>
</dbReference>